<evidence type="ECO:0000313" key="1">
    <source>
        <dbReference type="EMBL" id="VDM04953.1"/>
    </source>
</evidence>
<dbReference type="AlphaFoldDB" id="A0A183TQ19"/>
<evidence type="ECO:0000313" key="3">
    <source>
        <dbReference type="WBParaSite" id="SSLN_0001926401-mRNA-1"/>
    </source>
</evidence>
<protein>
    <submittedName>
        <fullName evidence="3">N-acetyltransferase domain-containing protein</fullName>
    </submittedName>
</protein>
<reference evidence="3" key="1">
    <citation type="submission" date="2016-06" db="UniProtKB">
        <authorList>
            <consortium name="WormBaseParasite"/>
        </authorList>
    </citation>
    <scope>IDENTIFICATION</scope>
</reference>
<reference evidence="1 2" key="2">
    <citation type="submission" date="2018-11" db="EMBL/GenBank/DDBJ databases">
        <authorList>
            <consortium name="Pathogen Informatics"/>
        </authorList>
    </citation>
    <scope>NUCLEOTIDE SEQUENCE [LARGE SCALE GENOMIC DNA]</scope>
    <source>
        <strain evidence="1 2">NST_G2</strain>
    </source>
</reference>
<dbReference type="STRING" id="70667.A0A183TQ19"/>
<sequence length="170" mass="18352">MFADANVDVVGLQVSSQADSRVEGTLTVRAHWEGLGIGGMVRGRSALGEVLLVCRFDLQLLQGTLRSVLVALHLSAIVGADEFVDAGCRYTRLAVHPPLIEEFAIHPISDADPGVFVTENDPILHPAPGLSVRASQLTEEQQIKIAVRMGLIVTLPVLTFDDSKREMLSE</sequence>
<evidence type="ECO:0000313" key="2">
    <source>
        <dbReference type="Proteomes" id="UP000275846"/>
    </source>
</evidence>
<dbReference type="OrthoDB" id="9984778at2759"/>
<organism evidence="3">
    <name type="scientific">Schistocephalus solidus</name>
    <name type="common">Tapeworm</name>
    <dbReference type="NCBI Taxonomy" id="70667"/>
    <lineage>
        <taxon>Eukaryota</taxon>
        <taxon>Metazoa</taxon>
        <taxon>Spiralia</taxon>
        <taxon>Lophotrochozoa</taxon>
        <taxon>Platyhelminthes</taxon>
        <taxon>Cestoda</taxon>
        <taxon>Eucestoda</taxon>
        <taxon>Diphyllobothriidea</taxon>
        <taxon>Diphyllobothriidae</taxon>
        <taxon>Schistocephalus</taxon>
    </lineage>
</organism>
<dbReference type="Proteomes" id="UP000275846">
    <property type="component" value="Unassembled WGS sequence"/>
</dbReference>
<name>A0A183TQ19_SCHSO</name>
<keyword evidence="2" id="KW-1185">Reference proteome</keyword>
<accession>A0A183TQ19</accession>
<dbReference type="EMBL" id="UYSU01044737">
    <property type="protein sequence ID" value="VDM04953.1"/>
    <property type="molecule type" value="Genomic_DNA"/>
</dbReference>
<proteinExistence type="predicted"/>
<dbReference type="WBParaSite" id="SSLN_0001926401-mRNA-1">
    <property type="protein sequence ID" value="SSLN_0001926401-mRNA-1"/>
    <property type="gene ID" value="SSLN_0001926401"/>
</dbReference>
<gene>
    <name evidence="1" type="ORF">SSLN_LOCUS18567</name>
</gene>